<feature type="transmembrane region" description="Helical" evidence="8">
    <location>
        <begin position="290"/>
        <end position="316"/>
    </location>
</feature>
<reference evidence="11" key="1">
    <citation type="submission" date="2014-05" db="EMBL/GenBank/DDBJ databases">
        <title>Whole genome sequencing of Lactobacillus casei NRIC0644.</title>
        <authorList>
            <person name="Atarashi H."/>
            <person name="Yoshida Y."/>
            <person name="Fujimura S."/>
            <person name="Tanaka N."/>
            <person name="Shiwa Y."/>
            <person name="Yoshikawa H."/>
            <person name="Okada S."/>
            <person name="Nakagawa J."/>
        </authorList>
    </citation>
    <scope>NUCLEOTIDE SEQUENCE [LARGE SCALE GENOMIC DNA]</scope>
    <source>
        <strain evidence="11">NRIC0644</strain>
    </source>
</reference>
<evidence type="ECO:0000256" key="6">
    <source>
        <dbReference type="ARBA" id="ARBA00022989"/>
    </source>
</evidence>
<gene>
    <name evidence="10" type="ORF">LC0644_1511</name>
</gene>
<feature type="transmembrane region" description="Helical" evidence="8">
    <location>
        <begin position="214"/>
        <end position="241"/>
    </location>
</feature>
<evidence type="ECO:0000256" key="2">
    <source>
        <dbReference type="ARBA" id="ARBA00022448"/>
    </source>
</evidence>
<proteinExistence type="predicted"/>
<dbReference type="Pfam" id="PF13303">
    <property type="entry name" value="PTS_EIIC_2"/>
    <property type="match status" value="1"/>
</dbReference>
<keyword evidence="6 8" id="KW-1133">Transmembrane helix</keyword>
<feature type="transmembrane region" description="Helical" evidence="8">
    <location>
        <begin position="51"/>
        <end position="73"/>
    </location>
</feature>
<evidence type="ECO:0000256" key="4">
    <source>
        <dbReference type="ARBA" id="ARBA00022597"/>
    </source>
</evidence>
<comment type="caution">
    <text evidence="10">The sequence shown here is derived from an EMBL/GenBank/DDBJ whole genome shotgun (WGS) entry which is preliminary data.</text>
</comment>
<evidence type="ECO:0000313" key="11">
    <source>
        <dbReference type="Proteomes" id="UP000032552"/>
    </source>
</evidence>
<keyword evidence="4" id="KW-0762">Sugar transport</keyword>
<evidence type="ECO:0000256" key="3">
    <source>
        <dbReference type="ARBA" id="ARBA00022475"/>
    </source>
</evidence>
<organism evidence="10 11">
    <name type="scientific">Lacticaseibacillus paracasei NRIC 0644</name>
    <dbReference type="NCBI Taxonomy" id="1435038"/>
    <lineage>
        <taxon>Bacteria</taxon>
        <taxon>Bacillati</taxon>
        <taxon>Bacillota</taxon>
        <taxon>Bacilli</taxon>
        <taxon>Lactobacillales</taxon>
        <taxon>Lactobacillaceae</taxon>
        <taxon>Lacticaseibacillus</taxon>
    </lineage>
</organism>
<evidence type="ECO:0000256" key="1">
    <source>
        <dbReference type="ARBA" id="ARBA00004651"/>
    </source>
</evidence>
<comment type="subcellular location">
    <subcellularLocation>
        <location evidence="1">Cell membrane</location>
        <topology evidence="1">Multi-pass membrane protein</topology>
    </subcellularLocation>
</comment>
<dbReference type="InterPro" id="IPR003352">
    <property type="entry name" value="PTS_EIIC"/>
</dbReference>
<keyword evidence="3" id="KW-1003">Cell membrane</keyword>
<dbReference type="GO" id="GO:0005886">
    <property type="term" value="C:plasma membrane"/>
    <property type="evidence" value="ECO:0007669"/>
    <property type="project" value="UniProtKB-SubCell"/>
</dbReference>
<accession>A0A0C9QAQ5</accession>
<feature type="transmembrane region" description="Helical" evidence="8">
    <location>
        <begin position="85"/>
        <end position="106"/>
    </location>
</feature>
<sequence length="382" mass="39596">MMADSTNKEMTHAAADALVDEQKGKAGGLVEDNKTPEKSQKMTPRVFLNKVLSGTALGVIIGLIPNAVLSGILKYFGTNTFAVTLTQIAVIFQLATPLIIGGLIALQFEFNPMQMMVTAGASFVGSGVVKFNPAMKAYVGAGTGDLINTMITASIAVLVLMWVKDKFGSTAVVAMPILVGCGVAYIGVLLLPFIAAFTAAIGDVINSFTTLQPIFMAILICCSFATIIISPISTVAIGLAIQLNGVSAGAAAMGVAATALALVVYSWTVNKSGVTLAIALGAMKLMMPNLFKYPIILVPCLFTAIISAIPVALLSISGTPQSSGFGIVGLVGPLASMEAGLAIPLVVLCWIVIPVAAALLSKLLFEKMLKLFDSNVVFKFQG</sequence>
<dbReference type="Proteomes" id="UP000032552">
    <property type="component" value="Unassembled WGS sequence"/>
</dbReference>
<feature type="transmembrane region" description="Helical" evidence="8">
    <location>
        <begin position="146"/>
        <end position="163"/>
    </location>
</feature>
<feature type="transmembrane region" description="Helical" evidence="8">
    <location>
        <begin position="341"/>
        <end position="365"/>
    </location>
</feature>
<evidence type="ECO:0000259" key="9">
    <source>
        <dbReference type="Pfam" id="PF13303"/>
    </source>
</evidence>
<evidence type="ECO:0000256" key="7">
    <source>
        <dbReference type="ARBA" id="ARBA00023136"/>
    </source>
</evidence>
<evidence type="ECO:0000256" key="8">
    <source>
        <dbReference type="SAM" id="Phobius"/>
    </source>
</evidence>
<feature type="domain" description="Phosphotransferase system EIIC" evidence="9">
    <location>
        <begin position="50"/>
        <end position="375"/>
    </location>
</feature>
<feature type="transmembrane region" description="Helical" evidence="8">
    <location>
        <begin position="175"/>
        <end position="202"/>
    </location>
</feature>
<dbReference type="GO" id="GO:0008982">
    <property type="term" value="F:protein-N(PI)-phosphohistidine-sugar phosphotransferase activity"/>
    <property type="evidence" value="ECO:0007669"/>
    <property type="project" value="InterPro"/>
</dbReference>
<dbReference type="AlphaFoldDB" id="A0A0C9QAQ5"/>
<keyword evidence="2" id="KW-0813">Transport</keyword>
<evidence type="ECO:0000313" key="10">
    <source>
        <dbReference type="EMBL" id="GAN36922.1"/>
    </source>
</evidence>
<evidence type="ECO:0000256" key="5">
    <source>
        <dbReference type="ARBA" id="ARBA00022692"/>
    </source>
</evidence>
<dbReference type="GO" id="GO:0009401">
    <property type="term" value="P:phosphoenolpyruvate-dependent sugar phosphotransferase system"/>
    <property type="evidence" value="ECO:0007669"/>
    <property type="project" value="InterPro"/>
</dbReference>
<protein>
    <submittedName>
        <fullName evidence="10">Membrane protein, toxin regulator</fullName>
    </submittedName>
</protein>
<dbReference type="EMBL" id="BAYM01000089">
    <property type="protein sequence ID" value="GAN36922.1"/>
    <property type="molecule type" value="Genomic_DNA"/>
</dbReference>
<keyword evidence="5 8" id="KW-0812">Transmembrane</keyword>
<keyword evidence="7 8" id="KW-0472">Membrane</keyword>
<dbReference type="RefSeq" id="WP_003594488.1">
    <property type="nucleotide sequence ID" value="NZ_BAYM01000089.1"/>
</dbReference>
<name>A0A0C9QAQ5_LACPA</name>
<feature type="transmembrane region" description="Helical" evidence="8">
    <location>
        <begin position="247"/>
        <end position="269"/>
    </location>
</feature>